<evidence type="ECO:0000313" key="2">
    <source>
        <dbReference type="EMBL" id="TNN28798.1"/>
    </source>
</evidence>
<comment type="caution">
    <text evidence="2">The sequence shown here is derived from an EMBL/GenBank/DDBJ whole genome shotgun (WGS) entry which is preliminary data.</text>
</comment>
<accession>A0A4Z2EJ58</accession>
<name>A0A4Z2EJ58_9TELE</name>
<organism evidence="2 3">
    <name type="scientific">Liparis tanakae</name>
    <name type="common">Tanaka's snailfish</name>
    <dbReference type="NCBI Taxonomy" id="230148"/>
    <lineage>
        <taxon>Eukaryota</taxon>
        <taxon>Metazoa</taxon>
        <taxon>Chordata</taxon>
        <taxon>Craniata</taxon>
        <taxon>Vertebrata</taxon>
        <taxon>Euteleostomi</taxon>
        <taxon>Actinopterygii</taxon>
        <taxon>Neopterygii</taxon>
        <taxon>Teleostei</taxon>
        <taxon>Neoteleostei</taxon>
        <taxon>Acanthomorphata</taxon>
        <taxon>Eupercaria</taxon>
        <taxon>Perciformes</taxon>
        <taxon>Cottioidei</taxon>
        <taxon>Cottales</taxon>
        <taxon>Liparidae</taxon>
        <taxon>Liparis</taxon>
    </lineage>
</organism>
<sequence length="81" mass="9424">MDLNMDNIVSPGGNALKGKVWWRRSSVDFRFKQKRRVVKDPDEDSRYLRLTVRVVEDKVWEPSSSSKCNGRLRPETLQTGT</sequence>
<protein>
    <submittedName>
        <fullName evidence="2">Uncharacterized protein</fullName>
    </submittedName>
</protein>
<dbReference type="EMBL" id="SRLO01006429">
    <property type="protein sequence ID" value="TNN28798.1"/>
    <property type="molecule type" value="Genomic_DNA"/>
</dbReference>
<keyword evidence="3" id="KW-1185">Reference proteome</keyword>
<dbReference type="Proteomes" id="UP000314294">
    <property type="component" value="Unassembled WGS sequence"/>
</dbReference>
<evidence type="ECO:0000313" key="3">
    <source>
        <dbReference type="Proteomes" id="UP000314294"/>
    </source>
</evidence>
<evidence type="ECO:0000256" key="1">
    <source>
        <dbReference type="SAM" id="MobiDB-lite"/>
    </source>
</evidence>
<reference evidence="2 3" key="1">
    <citation type="submission" date="2019-03" db="EMBL/GenBank/DDBJ databases">
        <title>First draft genome of Liparis tanakae, snailfish: a comprehensive survey of snailfish specific genes.</title>
        <authorList>
            <person name="Kim W."/>
            <person name="Song I."/>
            <person name="Jeong J.-H."/>
            <person name="Kim D."/>
            <person name="Kim S."/>
            <person name="Ryu S."/>
            <person name="Song J.Y."/>
            <person name="Lee S.K."/>
        </authorList>
    </citation>
    <scope>NUCLEOTIDE SEQUENCE [LARGE SCALE GENOMIC DNA]</scope>
    <source>
        <tissue evidence="2">Muscle</tissue>
    </source>
</reference>
<dbReference type="AlphaFoldDB" id="A0A4Z2EJ58"/>
<proteinExistence type="predicted"/>
<feature type="region of interest" description="Disordered" evidence="1">
    <location>
        <begin position="62"/>
        <end position="81"/>
    </location>
</feature>
<gene>
    <name evidence="2" type="ORF">EYF80_061055</name>
</gene>